<feature type="domain" description="VQ" evidence="1">
    <location>
        <begin position="47"/>
        <end position="73"/>
    </location>
</feature>
<accession>A0A834TDD6</accession>
<name>A0A834TDD6_9FABA</name>
<reference evidence="2" key="1">
    <citation type="submission" date="2020-09" db="EMBL/GenBank/DDBJ databases">
        <title>Genome-Enabled Discovery of Anthraquinone Biosynthesis in Senna tora.</title>
        <authorList>
            <person name="Kang S.-H."/>
            <person name="Pandey R.P."/>
            <person name="Lee C.-M."/>
            <person name="Sim J.-S."/>
            <person name="Jeong J.-T."/>
            <person name="Choi B.-S."/>
            <person name="Jung M."/>
            <person name="Ginzburg D."/>
            <person name="Zhao K."/>
            <person name="Won S.Y."/>
            <person name="Oh T.-J."/>
            <person name="Yu Y."/>
            <person name="Kim N.-H."/>
            <person name="Lee O.R."/>
            <person name="Lee T.-H."/>
            <person name="Bashyal P."/>
            <person name="Kim T.-S."/>
            <person name="Lee W.-H."/>
            <person name="Kawkins C."/>
            <person name="Kim C.-K."/>
            <person name="Kim J.S."/>
            <person name="Ahn B.O."/>
            <person name="Rhee S.Y."/>
            <person name="Sohng J.K."/>
        </authorList>
    </citation>
    <scope>NUCLEOTIDE SEQUENCE</scope>
    <source>
        <tissue evidence="2">Leaf</tissue>
    </source>
</reference>
<dbReference type="AlphaFoldDB" id="A0A834TDD6"/>
<dbReference type="Proteomes" id="UP000634136">
    <property type="component" value="Unassembled WGS sequence"/>
</dbReference>
<dbReference type="Pfam" id="PF05678">
    <property type="entry name" value="VQ"/>
    <property type="match status" value="1"/>
</dbReference>
<keyword evidence="3" id="KW-1185">Reference proteome</keyword>
<dbReference type="InterPro" id="IPR008889">
    <property type="entry name" value="VQ"/>
</dbReference>
<dbReference type="PANTHER" id="PTHR33624:SF2">
    <property type="entry name" value="SIGMA FACTOR BINDING PROTEIN 1, CHLOROPLASTIC"/>
    <property type="match status" value="1"/>
</dbReference>
<comment type="caution">
    <text evidence="2">The sequence shown here is derived from an EMBL/GenBank/DDBJ whole genome shotgun (WGS) entry which is preliminary data.</text>
</comment>
<dbReference type="PANTHER" id="PTHR33624">
    <property type="entry name" value="SIGMA FACTOR BINDING PROTEIN 1, CHLOROPLASTIC"/>
    <property type="match status" value="1"/>
</dbReference>
<evidence type="ECO:0000313" key="3">
    <source>
        <dbReference type="Proteomes" id="UP000634136"/>
    </source>
</evidence>
<evidence type="ECO:0000313" key="2">
    <source>
        <dbReference type="EMBL" id="KAF7819091.1"/>
    </source>
</evidence>
<gene>
    <name evidence="2" type="ORF">G2W53_024546</name>
</gene>
<dbReference type="OrthoDB" id="665788at2759"/>
<protein>
    <submittedName>
        <fullName evidence="2">Sigma factor binding protein 2, chloroplastic</fullName>
    </submittedName>
</protein>
<sequence>MGRKTYIGGRGIKKKMKSVLMSVEGRKRSNKANMMKKKNKPIKVVYISNPLKVSTSASQFRALVQELTGQDAPEFPPRHPTEYSNNNIILEDDDKYSHIIVPEAEEVRPKEEIWEEQVGRSMEWFEPLDEVDHVFTAQMMDSFSAILPPGAFYESAPQLDQMLRTTTPTLHAL</sequence>
<dbReference type="InterPro" id="IPR039335">
    <property type="entry name" value="SIB1/2"/>
</dbReference>
<organism evidence="2 3">
    <name type="scientific">Senna tora</name>
    <dbReference type="NCBI Taxonomy" id="362788"/>
    <lineage>
        <taxon>Eukaryota</taxon>
        <taxon>Viridiplantae</taxon>
        <taxon>Streptophyta</taxon>
        <taxon>Embryophyta</taxon>
        <taxon>Tracheophyta</taxon>
        <taxon>Spermatophyta</taxon>
        <taxon>Magnoliopsida</taxon>
        <taxon>eudicotyledons</taxon>
        <taxon>Gunneridae</taxon>
        <taxon>Pentapetalae</taxon>
        <taxon>rosids</taxon>
        <taxon>fabids</taxon>
        <taxon>Fabales</taxon>
        <taxon>Fabaceae</taxon>
        <taxon>Caesalpinioideae</taxon>
        <taxon>Cassia clade</taxon>
        <taxon>Senna</taxon>
    </lineage>
</organism>
<evidence type="ECO:0000259" key="1">
    <source>
        <dbReference type="Pfam" id="PF05678"/>
    </source>
</evidence>
<proteinExistence type="predicted"/>
<dbReference type="EMBL" id="JAAIUW010000008">
    <property type="protein sequence ID" value="KAF7819091.1"/>
    <property type="molecule type" value="Genomic_DNA"/>
</dbReference>